<reference evidence="5" key="1">
    <citation type="submission" date="2025-08" db="UniProtKB">
        <authorList>
            <consortium name="RefSeq"/>
        </authorList>
    </citation>
    <scope>IDENTIFICATION</scope>
    <source>
        <tissue evidence="5">Liver</tissue>
    </source>
</reference>
<feature type="coiled-coil region" evidence="1">
    <location>
        <begin position="5"/>
        <end position="32"/>
    </location>
</feature>
<feature type="compositionally biased region" description="Basic and acidic residues" evidence="2">
    <location>
        <begin position="313"/>
        <end position="324"/>
    </location>
</feature>
<feature type="region of interest" description="Disordered" evidence="2">
    <location>
        <begin position="119"/>
        <end position="140"/>
    </location>
</feature>
<dbReference type="GO" id="GO:0005654">
    <property type="term" value="C:nucleoplasm"/>
    <property type="evidence" value="ECO:0007669"/>
    <property type="project" value="TreeGrafter"/>
</dbReference>
<dbReference type="AlphaFoldDB" id="A0A9F5MVL6"/>
<dbReference type="PANTHER" id="PTHR14662">
    <property type="entry name" value="PARTNER AND LOCALIZER OF BRCA2"/>
    <property type="match status" value="1"/>
</dbReference>
<gene>
    <name evidence="5" type="primary">PALB2</name>
</gene>
<dbReference type="Gene3D" id="2.130.10.10">
    <property type="entry name" value="YVTN repeat-like/Quinoprotein amine dehydrogenase"/>
    <property type="match status" value="1"/>
</dbReference>
<feature type="domain" description="Partner and localiser of BRCA2 WD40" evidence="3">
    <location>
        <begin position="840"/>
        <end position="1028"/>
    </location>
</feature>
<dbReference type="GeneID" id="103057917"/>
<dbReference type="Proteomes" id="UP000695026">
    <property type="component" value="Unplaced"/>
</dbReference>
<keyword evidence="1" id="KW-0175">Coiled coil</keyword>
<name>A0A9F5MVL6_PYTBI</name>
<feature type="region of interest" description="Disordered" evidence="2">
    <location>
        <begin position="171"/>
        <end position="213"/>
    </location>
</feature>
<dbReference type="InterPro" id="IPR031920">
    <property type="entry name" value="PALB2_WD40"/>
</dbReference>
<evidence type="ECO:0000256" key="2">
    <source>
        <dbReference type="SAM" id="MobiDB-lite"/>
    </source>
</evidence>
<dbReference type="CTD" id="79728"/>
<feature type="compositionally biased region" description="Basic residues" evidence="2">
    <location>
        <begin position="457"/>
        <end position="471"/>
    </location>
</feature>
<protein>
    <submittedName>
        <fullName evidence="5">Partner and localizer of BRCA2 isoform X2</fullName>
    </submittedName>
</protein>
<evidence type="ECO:0000313" key="4">
    <source>
        <dbReference type="Proteomes" id="UP000695026"/>
    </source>
</evidence>
<feature type="region of interest" description="Disordered" evidence="2">
    <location>
        <begin position="415"/>
        <end position="473"/>
    </location>
</feature>
<accession>A0A9F5MVL6</accession>
<feature type="region of interest" description="Disordered" evidence="2">
    <location>
        <begin position="522"/>
        <end position="613"/>
    </location>
</feature>
<dbReference type="PANTHER" id="PTHR14662:SF2">
    <property type="entry name" value="PARTNER AND LOCALIZER OF BRCA2"/>
    <property type="match status" value="1"/>
</dbReference>
<feature type="region of interest" description="Disordered" evidence="2">
    <location>
        <begin position="307"/>
        <end position="355"/>
    </location>
</feature>
<dbReference type="RefSeq" id="XP_025026075.1">
    <property type="nucleotide sequence ID" value="XM_025170307.1"/>
</dbReference>
<feature type="compositionally biased region" description="Low complexity" evidence="2">
    <location>
        <begin position="131"/>
        <end position="140"/>
    </location>
</feature>
<keyword evidence="4" id="KW-1185">Reference proteome</keyword>
<feature type="compositionally biased region" description="Basic and acidic residues" evidence="2">
    <location>
        <begin position="808"/>
        <end position="821"/>
    </location>
</feature>
<dbReference type="GO" id="GO:0000724">
    <property type="term" value="P:double-strand break repair via homologous recombination"/>
    <property type="evidence" value="ECO:0007669"/>
    <property type="project" value="InterPro"/>
</dbReference>
<sequence>MSDRVSQLKEKLALLKREYNKTFHRLQRAERAVKVKNYIKKTVAEQNLLLAQEETAKNHAGGLSQLSPGPLEEGLAEICSESSTAEATPVLLTPEASEGGLPEMSGSRSSHQAGRRVLFVEPPPGRNCGLRSTSRTTGQRRGMLSLAKRGESVWEAHQRDTGGQLEHEMAVAQGSGSPIFKRRSNISETGQRSPPESSLPTSKGGSSNVNSLMLHPDCEQGMLVQTDVPGVTQPLPWVLSNASQVSLLDYLSEENISGLDDSAAMNIALCTNVQNEEKESVQMEEGHRWMGKRDPGRLADLAVTNDAVQGDKTLPDLHRNDIDNGRPPTKKTSGKDKGPNLEIGSPPLEGVTPNKGMLSSCTVVEGLMFPVEYYVRTTRRLSRCQKEVNLEAVIQSHLGRGRKGRRVMHRGQAVNPALSSPELPQCGDRLSLPPGAPGDASAQSPCLSPKSAGSGRGHVRCRKGQRLRRRTERTTSLSICQALLENPEGALPGAFVDPVEEFHRGKENCLHGSKAAVLTPAAAGSPLGSKQSSREGLEGPAPLASISQGAELQKVQRALPSSGRSQEGSGELHLSARKPSGQTGDPRHISPRLVQQDGRGHPPVGSQSPASPGFLRVDSAVAALPFLTQDREGSRLGWLPPSLASQEFHLPDEEFGHLKSKKLKVCPKKPLGIWDAGGSSEGPPRTAGEASLEEGAVSGQNLVSGMKGTPLVRSPRELLLSPALEGGQSLLQFPMPTPDFPCLGATPASPALQRREPSPGAFRVSPFQAAVAASSFPESGTRLPRSPGQVGIGGEAGEEAASLQEKQLPAEKPAERDKEPARQNNTAEDVLGMAPGGIQRESSLKMTSKLKNGSGSCLVDVSAVWWEAADFADLCIVTAEETSVSLWRPLDLGQWGTVHTWRFTKFPVIQIVPLPGALSLVCVVLGHLETAEIRFLFHSSEDGCIKEQVVKAGNINAVLGLADRKLVSSCWSLQGQEVEVFSFSEVGRSNKRRALKPPEETVLAFADVAGVQEALLGMTTMNCIVLWASSLWF</sequence>
<dbReference type="InterPro" id="IPR042417">
    <property type="entry name" value="PALB2"/>
</dbReference>
<dbReference type="Pfam" id="PF16756">
    <property type="entry name" value="PALB2_WD40"/>
    <property type="match status" value="1"/>
</dbReference>
<dbReference type="GO" id="GO:0003677">
    <property type="term" value="F:DNA binding"/>
    <property type="evidence" value="ECO:0007669"/>
    <property type="project" value="InterPro"/>
</dbReference>
<evidence type="ECO:0000313" key="5">
    <source>
        <dbReference type="RefSeq" id="XP_025026075.1"/>
    </source>
</evidence>
<organism evidence="4 5">
    <name type="scientific">Python bivittatus</name>
    <name type="common">Burmese python</name>
    <name type="synonym">Python molurus bivittatus</name>
    <dbReference type="NCBI Taxonomy" id="176946"/>
    <lineage>
        <taxon>Eukaryota</taxon>
        <taxon>Metazoa</taxon>
        <taxon>Chordata</taxon>
        <taxon>Craniata</taxon>
        <taxon>Vertebrata</taxon>
        <taxon>Euteleostomi</taxon>
        <taxon>Lepidosauria</taxon>
        <taxon>Squamata</taxon>
        <taxon>Bifurcata</taxon>
        <taxon>Unidentata</taxon>
        <taxon>Episquamata</taxon>
        <taxon>Toxicofera</taxon>
        <taxon>Serpentes</taxon>
        <taxon>Henophidia</taxon>
        <taxon>Pythonidae</taxon>
        <taxon>Python</taxon>
    </lineage>
</organism>
<evidence type="ECO:0000259" key="3">
    <source>
        <dbReference type="Pfam" id="PF16756"/>
    </source>
</evidence>
<evidence type="ECO:0000256" key="1">
    <source>
        <dbReference type="SAM" id="Coils"/>
    </source>
</evidence>
<feature type="region of interest" description="Disordered" evidence="2">
    <location>
        <begin position="774"/>
        <end position="838"/>
    </location>
</feature>
<proteinExistence type="predicted"/>
<dbReference type="InterPro" id="IPR015943">
    <property type="entry name" value="WD40/YVTN_repeat-like_dom_sf"/>
</dbReference>
<feature type="compositionally biased region" description="Polar residues" evidence="2">
    <location>
        <begin position="186"/>
        <end position="211"/>
    </location>
</feature>